<proteinExistence type="predicted"/>
<evidence type="ECO:0000256" key="1">
    <source>
        <dbReference type="SAM" id="MobiDB-lite"/>
    </source>
</evidence>
<organism evidence="2 3">
    <name type="scientific">Streblomastix strix</name>
    <dbReference type="NCBI Taxonomy" id="222440"/>
    <lineage>
        <taxon>Eukaryota</taxon>
        <taxon>Metamonada</taxon>
        <taxon>Preaxostyla</taxon>
        <taxon>Oxymonadida</taxon>
        <taxon>Streblomastigidae</taxon>
        <taxon>Streblomastix</taxon>
    </lineage>
</organism>
<reference evidence="2 3" key="1">
    <citation type="submission" date="2019-03" db="EMBL/GenBank/DDBJ databases">
        <title>Single cell metagenomics reveals metabolic interactions within the superorganism composed of flagellate Streblomastix strix and complex community of Bacteroidetes bacteria on its surface.</title>
        <authorList>
            <person name="Treitli S.C."/>
            <person name="Kolisko M."/>
            <person name="Husnik F."/>
            <person name="Keeling P."/>
            <person name="Hampl V."/>
        </authorList>
    </citation>
    <scope>NUCLEOTIDE SEQUENCE [LARGE SCALE GENOMIC DNA]</scope>
    <source>
        <strain evidence="2">ST1C</strain>
    </source>
</reference>
<dbReference type="Proteomes" id="UP000324800">
    <property type="component" value="Unassembled WGS sequence"/>
</dbReference>
<dbReference type="EMBL" id="SNRW01040770">
    <property type="protein sequence ID" value="KAA6341532.1"/>
    <property type="molecule type" value="Genomic_DNA"/>
</dbReference>
<gene>
    <name evidence="2" type="ORF">EZS28_052453</name>
</gene>
<protein>
    <submittedName>
        <fullName evidence="2">Uncharacterized protein</fullName>
    </submittedName>
</protein>
<feature type="compositionally biased region" description="Polar residues" evidence="1">
    <location>
        <begin position="1"/>
        <end position="10"/>
    </location>
</feature>
<name>A0A5J4S746_9EUKA</name>
<evidence type="ECO:0000313" key="3">
    <source>
        <dbReference type="Proteomes" id="UP000324800"/>
    </source>
</evidence>
<accession>A0A5J4S746</accession>
<feature type="region of interest" description="Disordered" evidence="1">
    <location>
        <begin position="1"/>
        <end position="75"/>
    </location>
</feature>
<feature type="compositionally biased region" description="Basic and acidic residues" evidence="1">
    <location>
        <begin position="11"/>
        <end position="26"/>
    </location>
</feature>
<evidence type="ECO:0000313" key="2">
    <source>
        <dbReference type="EMBL" id="KAA6341532.1"/>
    </source>
</evidence>
<comment type="caution">
    <text evidence="2">The sequence shown here is derived from an EMBL/GenBank/DDBJ whole genome shotgun (WGS) entry which is preliminary data.</text>
</comment>
<dbReference type="AlphaFoldDB" id="A0A5J4S746"/>
<feature type="non-terminal residue" evidence="2">
    <location>
        <position position="206"/>
    </location>
</feature>
<feature type="compositionally biased region" description="Polar residues" evidence="1">
    <location>
        <begin position="27"/>
        <end position="36"/>
    </location>
</feature>
<sequence length="206" mass="23673">MGNQLQNQIDPQKKKKDEKTKRRQNDVENQTSQDNDQLLKLPIYKLHEKEDCQTLDPAPTEELDPNSINDSFTMNGNENVKNDEDNEESMIQEDNIEQEKQDLKQIISTTGTSLPIKIISGKIGISSPTASYLSSDPNKINAHTPVIVHELDQDEQILSSQFEAEAYQFFLGNYCGVKESLFLNQPFVYWMTIKQNNRMRQCLADF</sequence>